<dbReference type="Pfam" id="PF16363">
    <property type="entry name" value="GDP_Man_Dehyd"/>
    <property type="match status" value="1"/>
</dbReference>
<reference evidence="2" key="2">
    <citation type="journal article" date="2014" name="ISME J.">
        <title>Microbial stratification in low pH oxic and suboxic macroscopic growths along an acid mine drainage.</title>
        <authorList>
            <person name="Mendez-Garcia C."/>
            <person name="Mesa V."/>
            <person name="Sprenger R.R."/>
            <person name="Richter M."/>
            <person name="Diez M.S."/>
            <person name="Solano J."/>
            <person name="Bargiela R."/>
            <person name="Golyshina O.V."/>
            <person name="Manteca A."/>
            <person name="Ramos J.L."/>
            <person name="Gallego J.R."/>
            <person name="Llorente I."/>
            <person name="Martins Dos Santos V.A."/>
            <person name="Jensen O.N."/>
            <person name="Pelaez A.I."/>
            <person name="Sanchez J."/>
            <person name="Ferrer M."/>
        </authorList>
    </citation>
    <scope>NUCLEOTIDE SEQUENCE</scope>
</reference>
<comment type="caution">
    <text evidence="2">The sequence shown here is derived from an EMBL/GenBank/DDBJ whole genome shotgun (WGS) entry which is preliminary data.</text>
</comment>
<dbReference type="AlphaFoldDB" id="T0ZYI4"/>
<evidence type="ECO:0000259" key="1">
    <source>
        <dbReference type="Pfam" id="PF16363"/>
    </source>
</evidence>
<reference evidence="2" key="1">
    <citation type="submission" date="2013-08" db="EMBL/GenBank/DDBJ databases">
        <authorList>
            <person name="Mendez C."/>
            <person name="Richter M."/>
            <person name="Ferrer M."/>
            <person name="Sanchez J."/>
        </authorList>
    </citation>
    <scope>NUCLEOTIDE SEQUENCE</scope>
</reference>
<dbReference type="Gene3D" id="3.40.50.720">
    <property type="entry name" value="NAD(P)-binding Rossmann-like Domain"/>
    <property type="match status" value="1"/>
</dbReference>
<organism evidence="2">
    <name type="scientific">mine drainage metagenome</name>
    <dbReference type="NCBI Taxonomy" id="410659"/>
    <lineage>
        <taxon>unclassified sequences</taxon>
        <taxon>metagenomes</taxon>
        <taxon>ecological metagenomes</taxon>
    </lineage>
</organism>
<dbReference type="Gene3D" id="3.90.25.10">
    <property type="entry name" value="UDP-galactose 4-epimerase, domain 1"/>
    <property type="match status" value="1"/>
</dbReference>
<protein>
    <submittedName>
        <fullName evidence="2">dTDP-D-glucose 4,6-dehydratase</fullName>
    </submittedName>
</protein>
<dbReference type="PANTHER" id="PTHR43000">
    <property type="entry name" value="DTDP-D-GLUCOSE 4,6-DEHYDRATASE-RELATED"/>
    <property type="match status" value="1"/>
</dbReference>
<accession>T0ZYI4</accession>
<evidence type="ECO:0000313" key="2">
    <source>
        <dbReference type="EMBL" id="EQD49613.1"/>
    </source>
</evidence>
<dbReference type="InterPro" id="IPR036291">
    <property type="entry name" value="NAD(P)-bd_dom_sf"/>
</dbReference>
<sequence length="104" mass="12124">MQVRDWIYVEDHCSAIEVILKKGEIGETYLVSSENELHNIDVVKKTLKAIKKPESFIKYVADRPGHDVRYAIGPDKIKELGWKPKYKFDEALKNTVEWYLGKDN</sequence>
<name>T0ZYI4_9ZZZZ</name>
<dbReference type="InterPro" id="IPR016040">
    <property type="entry name" value="NAD(P)-bd_dom"/>
</dbReference>
<gene>
    <name evidence="2" type="ORF">B2A_07614</name>
</gene>
<feature type="domain" description="NAD(P)-binding" evidence="1">
    <location>
        <begin position="2"/>
        <end position="94"/>
    </location>
</feature>
<dbReference type="EMBL" id="AUZZ01005460">
    <property type="protein sequence ID" value="EQD49613.1"/>
    <property type="molecule type" value="Genomic_DNA"/>
</dbReference>
<proteinExistence type="predicted"/>
<dbReference type="SUPFAM" id="SSF51735">
    <property type="entry name" value="NAD(P)-binding Rossmann-fold domains"/>
    <property type="match status" value="1"/>
</dbReference>